<feature type="signal peptide" evidence="6">
    <location>
        <begin position="1"/>
        <end position="24"/>
    </location>
</feature>
<dbReference type="OMA" id="ICTCVYN"/>
<dbReference type="Proteomes" id="UP000075243">
    <property type="component" value="Chromosome 11"/>
</dbReference>
<organism evidence="7 8">
    <name type="scientific">Cajanus cajan</name>
    <name type="common">Pigeon pea</name>
    <name type="synonym">Cajanus indicus</name>
    <dbReference type="NCBI Taxonomy" id="3821"/>
    <lineage>
        <taxon>Eukaryota</taxon>
        <taxon>Viridiplantae</taxon>
        <taxon>Streptophyta</taxon>
        <taxon>Embryophyta</taxon>
        <taxon>Tracheophyta</taxon>
        <taxon>Spermatophyta</taxon>
        <taxon>Magnoliopsida</taxon>
        <taxon>eudicotyledons</taxon>
        <taxon>Gunneridae</taxon>
        <taxon>Pentapetalae</taxon>
        <taxon>rosids</taxon>
        <taxon>fabids</taxon>
        <taxon>Fabales</taxon>
        <taxon>Fabaceae</taxon>
        <taxon>Papilionoideae</taxon>
        <taxon>50 kb inversion clade</taxon>
        <taxon>NPAAA clade</taxon>
        <taxon>indigoferoid/millettioid clade</taxon>
        <taxon>Phaseoleae</taxon>
        <taxon>Cajanus</taxon>
    </lineage>
</organism>
<evidence type="ECO:0000256" key="1">
    <source>
        <dbReference type="ARBA" id="ARBA00006722"/>
    </source>
</evidence>
<proteinExistence type="inferred from homology"/>
<evidence type="ECO:0000313" key="7">
    <source>
        <dbReference type="EMBL" id="KYP55942.1"/>
    </source>
</evidence>
<keyword evidence="5" id="KW-1015">Disulfide bond</keyword>
<keyword evidence="6" id="KW-0732">Signal</keyword>
<evidence type="ECO:0000256" key="6">
    <source>
        <dbReference type="SAM" id="SignalP"/>
    </source>
</evidence>
<keyword evidence="3" id="KW-0295">Fungicide</keyword>
<keyword evidence="2" id="KW-0929">Antimicrobial</keyword>
<dbReference type="Gramene" id="C.cajan_02117.t">
    <property type="protein sequence ID" value="C.cajan_02117.t"/>
    <property type="gene ID" value="C.cajan_02117"/>
</dbReference>
<evidence type="ECO:0000256" key="5">
    <source>
        <dbReference type="ARBA" id="ARBA00023157"/>
    </source>
</evidence>
<protein>
    <submittedName>
        <fullName evidence="7">Defensin-like protein 158 family</fullName>
    </submittedName>
</protein>
<name>A0A151SMH2_CAJCA</name>
<keyword evidence="4" id="KW-0611">Plant defense</keyword>
<keyword evidence="8" id="KW-1185">Reference proteome</keyword>
<dbReference type="PANTHER" id="PTHR33830:SF21">
    <property type="entry name" value="DEFENSIN-LIKE PROTEIN 165-RELATED"/>
    <property type="match status" value="1"/>
</dbReference>
<dbReference type="Pfam" id="PF07333">
    <property type="entry name" value="SLR1-BP"/>
    <property type="match status" value="1"/>
</dbReference>
<dbReference type="EMBL" id="CM003613">
    <property type="protein sequence ID" value="KYP55942.1"/>
    <property type="molecule type" value="Genomic_DNA"/>
</dbReference>
<comment type="similarity">
    <text evidence="1">Belongs to the DEFL family.</text>
</comment>
<dbReference type="GO" id="GO:0050832">
    <property type="term" value="P:defense response to fungus"/>
    <property type="evidence" value="ECO:0007669"/>
    <property type="project" value="UniProtKB-KW"/>
</dbReference>
<dbReference type="GO" id="GO:0031640">
    <property type="term" value="P:killing of cells of another organism"/>
    <property type="evidence" value="ECO:0007669"/>
    <property type="project" value="UniProtKB-KW"/>
</dbReference>
<evidence type="ECO:0000313" key="8">
    <source>
        <dbReference type="Proteomes" id="UP000075243"/>
    </source>
</evidence>
<feature type="chain" id="PRO_5007588601" evidence="6">
    <location>
        <begin position="25"/>
        <end position="76"/>
    </location>
</feature>
<dbReference type="InterPro" id="IPR010851">
    <property type="entry name" value="DEFL"/>
</dbReference>
<dbReference type="AlphaFoldDB" id="A0A151SMH2"/>
<evidence type="ECO:0000256" key="2">
    <source>
        <dbReference type="ARBA" id="ARBA00022529"/>
    </source>
</evidence>
<evidence type="ECO:0000256" key="3">
    <source>
        <dbReference type="ARBA" id="ARBA00022577"/>
    </source>
</evidence>
<reference evidence="7 8" key="1">
    <citation type="journal article" date="2012" name="Nat. Biotechnol.">
        <title>Draft genome sequence of pigeonpea (Cajanus cajan), an orphan legume crop of resource-poor farmers.</title>
        <authorList>
            <person name="Varshney R.K."/>
            <person name="Chen W."/>
            <person name="Li Y."/>
            <person name="Bharti A.K."/>
            <person name="Saxena R.K."/>
            <person name="Schlueter J.A."/>
            <person name="Donoghue M.T."/>
            <person name="Azam S."/>
            <person name="Fan G."/>
            <person name="Whaley A.M."/>
            <person name="Farmer A.D."/>
            <person name="Sheridan J."/>
            <person name="Iwata A."/>
            <person name="Tuteja R."/>
            <person name="Penmetsa R.V."/>
            <person name="Wu W."/>
            <person name="Upadhyaya H.D."/>
            <person name="Yang S.P."/>
            <person name="Shah T."/>
            <person name="Saxena K.B."/>
            <person name="Michael T."/>
            <person name="McCombie W.R."/>
            <person name="Yang B."/>
            <person name="Zhang G."/>
            <person name="Yang H."/>
            <person name="Wang J."/>
            <person name="Spillane C."/>
            <person name="Cook D.R."/>
            <person name="May G.D."/>
            <person name="Xu X."/>
            <person name="Jackson S.A."/>
        </authorList>
    </citation>
    <scope>NUCLEOTIDE SEQUENCE [LARGE SCALE GENOMIC DNA]</scope>
    <source>
        <strain evidence="8">cv. Asha</strain>
    </source>
</reference>
<sequence length="76" mass="8391">MAKISFTIIFTLVLILTVIERTSGDKTDNQCSTILDPNGCNLSACRSKCQQLHSDGTGFCVDVFPHKCICFYNCPI</sequence>
<evidence type="ECO:0000256" key="4">
    <source>
        <dbReference type="ARBA" id="ARBA00022821"/>
    </source>
</evidence>
<gene>
    <name evidence="7" type="ORF">KK1_002169</name>
</gene>
<accession>A0A151SMH2</accession>
<dbReference type="PANTHER" id="PTHR33830">
    <property type="entry name" value="DEFENSIN-LIKE PROTEIN 184-RELATED"/>
    <property type="match status" value="1"/>
</dbReference>